<dbReference type="RefSeq" id="XP_029233994.1">
    <property type="nucleotide sequence ID" value="XM_029386151.1"/>
</dbReference>
<evidence type="ECO:0000313" key="2">
    <source>
        <dbReference type="Proteomes" id="UP000283634"/>
    </source>
</evidence>
<dbReference type="EMBL" id="MKGL01000593">
    <property type="protein sequence ID" value="RNE97169.1"/>
    <property type="molecule type" value="Genomic_DNA"/>
</dbReference>
<evidence type="ECO:0000313" key="1">
    <source>
        <dbReference type="EMBL" id="RNE97169.1"/>
    </source>
</evidence>
<protein>
    <submittedName>
        <fullName evidence="1">Uncharacterized protein</fullName>
    </submittedName>
</protein>
<name>A0A3R7JUS2_TRYRA</name>
<comment type="caution">
    <text evidence="1">The sequence shown here is derived from an EMBL/GenBank/DDBJ whole genome shotgun (WGS) entry which is preliminary data.</text>
</comment>
<dbReference type="GeneID" id="40333404"/>
<keyword evidence="2" id="KW-1185">Reference proteome</keyword>
<feature type="non-terminal residue" evidence="1">
    <location>
        <position position="154"/>
    </location>
</feature>
<organism evidence="1 2">
    <name type="scientific">Trypanosoma rangeli</name>
    <dbReference type="NCBI Taxonomy" id="5698"/>
    <lineage>
        <taxon>Eukaryota</taxon>
        <taxon>Discoba</taxon>
        <taxon>Euglenozoa</taxon>
        <taxon>Kinetoplastea</taxon>
        <taxon>Metakinetoplastina</taxon>
        <taxon>Trypanosomatida</taxon>
        <taxon>Trypanosomatidae</taxon>
        <taxon>Trypanosoma</taxon>
        <taxon>Herpetosoma</taxon>
    </lineage>
</organism>
<accession>A0A3R7JUS2</accession>
<proteinExistence type="predicted"/>
<reference evidence="1 2" key="1">
    <citation type="journal article" date="2018" name="BMC Genomics">
        <title>Genomic comparison of Trypanosoma conorhini and Trypanosoma rangeli to Trypanosoma cruzi strains of high and low virulence.</title>
        <authorList>
            <person name="Bradwell K.R."/>
            <person name="Koparde V.N."/>
            <person name="Matveyev A.V."/>
            <person name="Serrano M.G."/>
            <person name="Alves J.M."/>
            <person name="Parikh H."/>
            <person name="Huang B."/>
            <person name="Lee V."/>
            <person name="Espinosa-Alvarez O."/>
            <person name="Ortiz P.A."/>
            <person name="Costa-Martins A.G."/>
            <person name="Teixeira M.M."/>
            <person name="Buck G.A."/>
        </authorList>
    </citation>
    <scope>NUCLEOTIDE SEQUENCE [LARGE SCALE GENOMIC DNA]</scope>
    <source>
        <strain evidence="1 2">AM80</strain>
    </source>
</reference>
<dbReference type="AlphaFoldDB" id="A0A3R7JUS2"/>
<sequence>MPPPPSVVVAVEPTASQRAVAVDGAAAWKGVGQAGMQADGVGNTRSGETIRVLLSRLHSCPPTQHTKRVWRHIPRCKSRSGSHTLRPPRHPVSLTQYSFLFNAARQSRIAAVCCFSPPSPIPATHVAAPPWHCAAAVPPTTSTGVRICPPPHPD</sequence>
<dbReference type="Proteomes" id="UP000283634">
    <property type="component" value="Unassembled WGS sequence"/>
</dbReference>
<gene>
    <name evidence="1" type="ORF">TraAM80_09471</name>
</gene>